<dbReference type="Pfam" id="PF01565">
    <property type="entry name" value="FAD_binding_4"/>
    <property type="match status" value="1"/>
</dbReference>
<name>A0A238W7W5_HALVU</name>
<dbReference type="PROSITE" id="PS51387">
    <property type="entry name" value="FAD_PCMH"/>
    <property type="match status" value="1"/>
</dbReference>
<evidence type="ECO:0000256" key="7">
    <source>
        <dbReference type="ARBA" id="ARBA00038897"/>
    </source>
</evidence>
<comment type="cofactor">
    <cofactor evidence="1">
        <name>FAD</name>
        <dbReference type="ChEBI" id="CHEBI:57692"/>
    </cofactor>
</comment>
<comment type="similarity">
    <text evidence="2">Belongs to the FAD-binding oxidoreductase/transferase type 4 family.</text>
</comment>
<organism evidence="10 11">
    <name type="scientific">Halorubrum vacuolatum</name>
    <name type="common">Natronobacterium vacuolatum</name>
    <dbReference type="NCBI Taxonomy" id="63740"/>
    <lineage>
        <taxon>Archaea</taxon>
        <taxon>Methanobacteriati</taxon>
        <taxon>Methanobacteriota</taxon>
        <taxon>Stenosarchaea group</taxon>
        <taxon>Halobacteria</taxon>
        <taxon>Halobacteriales</taxon>
        <taxon>Haloferacaceae</taxon>
        <taxon>Halorubrum</taxon>
    </lineage>
</organism>
<dbReference type="EC" id="1.1.2.4" evidence="7"/>
<keyword evidence="3" id="KW-0285">Flavoprotein</keyword>
<evidence type="ECO:0000313" key="10">
    <source>
        <dbReference type="EMBL" id="SNR42666.1"/>
    </source>
</evidence>
<dbReference type="PANTHER" id="PTHR11748">
    <property type="entry name" value="D-LACTATE DEHYDROGENASE"/>
    <property type="match status" value="1"/>
</dbReference>
<dbReference type="InterPro" id="IPR016171">
    <property type="entry name" value="Vanillyl_alc_oxidase_C-sub2"/>
</dbReference>
<dbReference type="InterPro" id="IPR016166">
    <property type="entry name" value="FAD-bd_PCMH"/>
</dbReference>
<dbReference type="EMBL" id="FZNQ01000006">
    <property type="protein sequence ID" value="SNR42666.1"/>
    <property type="molecule type" value="Genomic_DNA"/>
</dbReference>
<sequence length="476" mass="50714">MADRSDLSFLDDLDLDDARISFAETDRARYGTDFGTDRTEPSPPDVVVTPHSTAEVSAVLSTATAHGVPVTPYAAGTGLEGHAVPVHGGITLDMSAMDEIRAVYPADRQITVGPGITGGAVDEVVADEGLFLPPLPQSGDEATIGGMVATDASGIYTVKYGEVSDWVLALTAVRADGTVIETGSRARKTSSGYNLTDLLVGSEGTLAVITEVTLRLAKRPAAVRGGRAVFGSLSGAVEAIAEVLHEGIDVAAIELLDARSVRMVNDYLGTELPDAPMVFFECHGETETVGATVERCRDAFESGDCTRIEVADDAATLADLWRIRSELGRAERAYDPDLDPIHPGDVTVPIGSYPDLVSEVDRLSRESGLFMPCFGHAGDGNLHYTVMVDRDDPAQRERGERLYRRVVERAIELGGTATGEHGIGLGKQAYLTREHGEDAVETMRMVKRALDPTDTLNPGKMFPETVDGGRIDTADE</sequence>
<dbReference type="OrthoDB" id="26910at2157"/>
<evidence type="ECO:0000259" key="9">
    <source>
        <dbReference type="PROSITE" id="PS51387"/>
    </source>
</evidence>
<dbReference type="FunFam" id="3.30.70.2740:FF:000001">
    <property type="entry name" value="D-lactate dehydrogenase mitochondrial"/>
    <property type="match status" value="1"/>
</dbReference>
<dbReference type="Gene3D" id="3.30.70.2740">
    <property type="match status" value="1"/>
</dbReference>
<dbReference type="SUPFAM" id="SSF56176">
    <property type="entry name" value="FAD-binding/transporter-associated domain-like"/>
    <property type="match status" value="1"/>
</dbReference>
<dbReference type="GO" id="GO:0004458">
    <property type="term" value="F:D-lactate dehydrogenase (cytochrome) activity"/>
    <property type="evidence" value="ECO:0007669"/>
    <property type="project" value="UniProtKB-EC"/>
</dbReference>
<dbReference type="Pfam" id="PF02913">
    <property type="entry name" value="FAD-oxidase_C"/>
    <property type="match status" value="1"/>
</dbReference>
<dbReference type="InterPro" id="IPR036318">
    <property type="entry name" value="FAD-bd_PCMH-like_sf"/>
</dbReference>
<reference evidence="10 11" key="1">
    <citation type="submission" date="2017-06" db="EMBL/GenBank/DDBJ databases">
        <authorList>
            <person name="Kim H.J."/>
            <person name="Triplett B.A."/>
        </authorList>
    </citation>
    <scope>NUCLEOTIDE SEQUENCE [LARGE SCALE GENOMIC DNA]</scope>
    <source>
        <strain evidence="10 11">DSM 8800</strain>
    </source>
</reference>
<evidence type="ECO:0000313" key="11">
    <source>
        <dbReference type="Proteomes" id="UP000198397"/>
    </source>
</evidence>
<gene>
    <name evidence="10" type="ORF">SAMN06264855_10620</name>
</gene>
<evidence type="ECO:0000256" key="5">
    <source>
        <dbReference type="ARBA" id="ARBA00022946"/>
    </source>
</evidence>
<feature type="compositionally biased region" description="Basic and acidic residues" evidence="8">
    <location>
        <begin position="467"/>
        <end position="476"/>
    </location>
</feature>
<keyword evidence="6" id="KW-0560">Oxidoreductase</keyword>
<dbReference type="Gene3D" id="1.10.45.10">
    <property type="entry name" value="Vanillyl-alcohol Oxidase, Chain A, domain 4"/>
    <property type="match status" value="1"/>
</dbReference>
<evidence type="ECO:0000256" key="3">
    <source>
        <dbReference type="ARBA" id="ARBA00022630"/>
    </source>
</evidence>
<evidence type="ECO:0000256" key="8">
    <source>
        <dbReference type="SAM" id="MobiDB-lite"/>
    </source>
</evidence>
<keyword evidence="5" id="KW-0809">Transit peptide</keyword>
<feature type="domain" description="FAD-binding PCMH-type" evidence="9">
    <location>
        <begin position="39"/>
        <end position="219"/>
    </location>
</feature>
<evidence type="ECO:0000256" key="2">
    <source>
        <dbReference type="ARBA" id="ARBA00008000"/>
    </source>
</evidence>
<keyword evidence="11" id="KW-1185">Reference proteome</keyword>
<dbReference type="InterPro" id="IPR006094">
    <property type="entry name" value="Oxid_FAD_bind_N"/>
</dbReference>
<dbReference type="Proteomes" id="UP000198397">
    <property type="component" value="Unassembled WGS sequence"/>
</dbReference>
<dbReference type="InterPro" id="IPR016164">
    <property type="entry name" value="FAD-linked_Oxase-like_C"/>
</dbReference>
<dbReference type="RefSeq" id="WP_089384448.1">
    <property type="nucleotide sequence ID" value="NZ_FZNQ01000006.1"/>
</dbReference>
<dbReference type="SUPFAM" id="SSF55103">
    <property type="entry name" value="FAD-linked oxidases, C-terminal domain"/>
    <property type="match status" value="1"/>
</dbReference>
<proteinExistence type="inferred from homology"/>
<dbReference type="InterPro" id="IPR004113">
    <property type="entry name" value="FAD-bd_oxidored_4_C"/>
</dbReference>
<accession>A0A238W7W5</accession>
<protein>
    <recommendedName>
        <fullName evidence="7">D-lactate dehydrogenase (cytochrome)</fullName>
        <ecNumber evidence="7">1.1.2.4</ecNumber>
    </recommendedName>
</protein>
<keyword evidence="4" id="KW-0274">FAD</keyword>
<dbReference type="GO" id="GO:1903457">
    <property type="term" value="P:lactate catabolic process"/>
    <property type="evidence" value="ECO:0007669"/>
    <property type="project" value="TreeGrafter"/>
</dbReference>
<evidence type="ECO:0000256" key="4">
    <source>
        <dbReference type="ARBA" id="ARBA00022827"/>
    </source>
</evidence>
<feature type="region of interest" description="Disordered" evidence="8">
    <location>
        <begin position="452"/>
        <end position="476"/>
    </location>
</feature>
<evidence type="ECO:0000256" key="6">
    <source>
        <dbReference type="ARBA" id="ARBA00023002"/>
    </source>
</evidence>
<dbReference type="AlphaFoldDB" id="A0A238W7W5"/>
<dbReference type="PANTHER" id="PTHR11748:SF111">
    <property type="entry name" value="D-LACTATE DEHYDROGENASE, MITOCHONDRIAL-RELATED"/>
    <property type="match status" value="1"/>
</dbReference>
<dbReference type="Gene3D" id="3.30.465.10">
    <property type="match status" value="1"/>
</dbReference>
<evidence type="ECO:0000256" key="1">
    <source>
        <dbReference type="ARBA" id="ARBA00001974"/>
    </source>
</evidence>
<dbReference type="FunFam" id="1.10.45.10:FF:000001">
    <property type="entry name" value="D-lactate dehydrogenase mitochondrial"/>
    <property type="match status" value="1"/>
</dbReference>
<dbReference type="GO" id="GO:0071949">
    <property type="term" value="F:FAD binding"/>
    <property type="evidence" value="ECO:0007669"/>
    <property type="project" value="InterPro"/>
</dbReference>
<dbReference type="GO" id="GO:0008720">
    <property type="term" value="F:D-lactate dehydrogenase (NAD+) activity"/>
    <property type="evidence" value="ECO:0007669"/>
    <property type="project" value="TreeGrafter"/>
</dbReference>
<dbReference type="InterPro" id="IPR016169">
    <property type="entry name" value="FAD-bd_PCMH_sub2"/>
</dbReference>